<proteinExistence type="predicted"/>
<dbReference type="AlphaFoldDB" id="A0A9D4AFZ9"/>
<accession>A0A9D4AFZ9</accession>
<sequence length="252" mass="27645">MLSSSMVDIANGNGDDLSIPDYSKTKNVHFKDSDVSPNDVMVVDPIPKPSLSWKDMLVGKETLDQNNKNDGQHFADSFAFTEQDVKKYFIDGVPSIDFLERVYQLLEKEMSTLTLGETEKGELSGRVSTTTAAVGKDEYGPWMLVERKSRCGNLKGNKKGKNLKWEETQGSRFHSLADLVDLEAVQLEAGVINSAQVAMKNKGKAPLISSQIKAPTGRKQVNGFKKSTMDLSVVNSPKGQARDPMIFSPLAG</sequence>
<name>A0A9D4AFZ9_9ROSI</name>
<dbReference type="Proteomes" id="UP000828251">
    <property type="component" value="Unassembled WGS sequence"/>
</dbReference>
<evidence type="ECO:0000313" key="1">
    <source>
        <dbReference type="EMBL" id="KAH1114510.1"/>
    </source>
</evidence>
<evidence type="ECO:0000313" key="2">
    <source>
        <dbReference type="Proteomes" id="UP000828251"/>
    </source>
</evidence>
<reference evidence="1 2" key="1">
    <citation type="journal article" date="2021" name="Plant Biotechnol. J.">
        <title>Multi-omics assisted identification of the key and species-specific regulatory components of drought-tolerant mechanisms in Gossypium stocksii.</title>
        <authorList>
            <person name="Yu D."/>
            <person name="Ke L."/>
            <person name="Zhang D."/>
            <person name="Wu Y."/>
            <person name="Sun Y."/>
            <person name="Mei J."/>
            <person name="Sun J."/>
            <person name="Sun Y."/>
        </authorList>
    </citation>
    <scope>NUCLEOTIDE SEQUENCE [LARGE SCALE GENOMIC DNA]</scope>
    <source>
        <strain evidence="2">cv. E1</strain>
        <tissue evidence="1">Leaf</tissue>
    </source>
</reference>
<gene>
    <name evidence="1" type="ORF">J1N35_007888</name>
</gene>
<dbReference type="OrthoDB" id="1108329at2759"/>
<comment type="caution">
    <text evidence="1">The sequence shown here is derived from an EMBL/GenBank/DDBJ whole genome shotgun (WGS) entry which is preliminary data.</text>
</comment>
<protein>
    <submittedName>
        <fullName evidence="1">Uncharacterized protein</fullName>
    </submittedName>
</protein>
<dbReference type="EMBL" id="JAIQCV010000003">
    <property type="protein sequence ID" value="KAH1114510.1"/>
    <property type="molecule type" value="Genomic_DNA"/>
</dbReference>
<organism evidence="1 2">
    <name type="scientific">Gossypium stocksii</name>
    <dbReference type="NCBI Taxonomy" id="47602"/>
    <lineage>
        <taxon>Eukaryota</taxon>
        <taxon>Viridiplantae</taxon>
        <taxon>Streptophyta</taxon>
        <taxon>Embryophyta</taxon>
        <taxon>Tracheophyta</taxon>
        <taxon>Spermatophyta</taxon>
        <taxon>Magnoliopsida</taxon>
        <taxon>eudicotyledons</taxon>
        <taxon>Gunneridae</taxon>
        <taxon>Pentapetalae</taxon>
        <taxon>rosids</taxon>
        <taxon>malvids</taxon>
        <taxon>Malvales</taxon>
        <taxon>Malvaceae</taxon>
        <taxon>Malvoideae</taxon>
        <taxon>Gossypium</taxon>
    </lineage>
</organism>
<keyword evidence="2" id="KW-1185">Reference proteome</keyword>